<gene>
    <name evidence="1" type="ORF">O0S08_26290</name>
</gene>
<dbReference type="EMBL" id="CP114040">
    <property type="protein sequence ID" value="WAS89718.1"/>
    <property type="molecule type" value="Genomic_DNA"/>
</dbReference>
<evidence type="ECO:0000313" key="1">
    <source>
        <dbReference type="EMBL" id="WAS89718.1"/>
    </source>
</evidence>
<keyword evidence="2" id="KW-1185">Reference proteome</keyword>
<sequence length="281" mass="30021">MTAESTSEIVDQFVRALGRPAFDAELSWLALDAARTLARVPSEQLVPHVVPIVTALANWFRVTGGDAAIDRAAEVLAQIEPRALAAALEGVLGAGDEAARGGWLRELNDLAFACPALSPVLALLAPRQPGHDAPFEAEVRSFAPYVDAFLAALAEKAALGSVGAYKAAVRARLRSPRVLDRYRALEWAALSLLTEEEKQAIVVDPSAHAPAPNFDLVDFSVCVNRRVVEVVADPATEIDRAELRELDPDCADEVELGETVGVFDSDRTHALKAAALRAFGL</sequence>
<evidence type="ECO:0008006" key="3">
    <source>
        <dbReference type="Google" id="ProtNLM"/>
    </source>
</evidence>
<organism evidence="1 2">
    <name type="scientific">Nannocystis punicea</name>
    <dbReference type="NCBI Taxonomy" id="2995304"/>
    <lineage>
        <taxon>Bacteria</taxon>
        <taxon>Pseudomonadati</taxon>
        <taxon>Myxococcota</taxon>
        <taxon>Polyangia</taxon>
        <taxon>Nannocystales</taxon>
        <taxon>Nannocystaceae</taxon>
        <taxon>Nannocystis</taxon>
    </lineage>
</organism>
<accession>A0ABY7GS08</accession>
<reference evidence="1" key="1">
    <citation type="submission" date="2022-11" db="EMBL/GenBank/DDBJ databases">
        <title>Minimal conservation of predation-associated metabolite biosynthetic gene clusters underscores biosynthetic potential of Myxococcota including descriptions for ten novel species: Archangium lansinium sp. nov., Myxococcus landrumus sp. nov., Nannocystis bai.</title>
        <authorList>
            <person name="Ahearne A."/>
            <person name="Stevens C."/>
            <person name="Dowd S."/>
        </authorList>
    </citation>
    <scope>NUCLEOTIDE SEQUENCE</scope>
    <source>
        <strain evidence="1">Fl3</strain>
    </source>
</reference>
<dbReference type="RefSeq" id="WP_269032028.1">
    <property type="nucleotide sequence ID" value="NZ_CP114040.1"/>
</dbReference>
<name>A0ABY7GS08_9BACT</name>
<protein>
    <recommendedName>
        <fullName evidence="3">DUF4393 domain-containing protein</fullName>
    </recommendedName>
</protein>
<dbReference type="Proteomes" id="UP001164459">
    <property type="component" value="Chromosome"/>
</dbReference>
<evidence type="ECO:0000313" key="2">
    <source>
        <dbReference type="Proteomes" id="UP001164459"/>
    </source>
</evidence>
<proteinExistence type="predicted"/>